<protein>
    <submittedName>
        <fullName evidence="2">Uncharacterized protein</fullName>
    </submittedName>
</protein>
<dbReference type="AlphaFoldDB" id="A0A1F4WMV5"/>
<proteinExistence type="predicted"/>
<keyword evidence="1" id="KW-1133">Transmembrane helix</keyword>
<organism evidence="2 3">
    <name type="scientific">candidate division WWE3 bacterium RIFOXYC1_FULL_39_7</name>
    <dbReference type="NCBI Taxonomy" id="1802643"/>
    <lineage>
        <taxon>Bacteria</taxon>
        <taxon>Katanobacteria</taxon>
    </lineage>
</organism>
<gene>
    <name evidence="2" type="ORF">A2415_03770</name>
</gene>
<evidence type="ECO:0000313" key="3">
    <source>
        <dbReference type="Proteomes" id="UP000179113"/>
    </source>
</evidence>
<feature type="transmembrane region" description="Helical" evidence="1">
    <location>
        <begin position="65"/>
        <end position="85"/>
    </location>
</feature>
<feature type="transmembrane region" description="Helical" evidence="1">
    <location>
        <begin position="247"/>
        <end position="265"/>
    </location>
</feature>
<feature type="transmembrane region" description="Helical" evidence="1">
    <location>
        <begin position="188"/>
        <end position="212"/>
    </location>
</feature>
<feature type="transmembrane region" description="Helical" evidence="1">
    <location>
        <begin position="218"/>
        <end position="235"/>
    </location>
</feature>
<sequence>MHFVEKIEKKHRYIIQSLLVGIYLYLASFPFYNTSFYLRVGVGVLIICLGVLFTQFPNIKVRNFFMSTLVPIHLLLGALLTLKYYPNLSFLFRLIIILSFSAMYYVISLVENIFLVVQDREEIIPLYRVAIVWGQILIIAVSIPLYAGIFKIPVNSIIHAGYLSVSAFLFSMYQLWCLRYENKLKEIGVLSGVIISLLVSYIVTSVGIGVSFIPTEPFLRGLLVSAALMFGLVYQSSYLKNEITRRLLAEYFVIILLFLAILLAFKP</sequence>
<feature type="transmembrane region" description="Helical" evidence="1">
    <location>
        <begin position="156"/>
        <end position="176"/>
    </location>
</feature>
<reference evidence="2 3" key="1">
    <citation type="journal article" date="2016" name="Nat. Commun.">
        <title>Thousands of microbial genomes shed light on interconnected biogeochemical processes in an aquifer system.</title>
        <authorList>
            <person name="Anantharaman K."/>
            <person name="Brown C.T."/>
            <person name="Hug L.A."/>
            <person name="Sharon I."/>
            <person name="Castelle C.J."/>
            <person name="Probst A.J."/>
            <person name="Thomas B.C."/>
            <person name="Singh A."/>
            <person name="Wilkins M.J."/>
            <person name="Karaoz U."/>
            <person name="Brodie E.L."/>
            <person name="Williams K.H."/>
            <person name="Hubbard S.S."/>
            <person name="Banfield J.F."/>
        </authorList>
    </citation>
    <scope>NUCLEOTIDE SEQUENCE [LARGE SCALE GENOMIC DNA]</scope>
</reference>
<feature type="transmembrane region" description="Helical" evidence="1">
    <location>
        <begin position="91"/>
        <end position="117"/>
    </location>
</feature>
<evidence type="ECO:0000256" key="1">
    <source>
        <dbReference type="SAM" id="Phobius"/>
    </source>
</evidence>
<feature type="transmembrane region" description="Helical" evidence="1">
    <location>
        <begin position="12"/>
        <end position="30"/>
    </location>
</feature>
<dbReference type="EMBL" id="MEWA01000001">
    <property type="protein sequence ID" value="OGC70726.1"/>
    <property type="molecule type" value="Genomic_DNA"/>
</dbReference>
<feature type="transmembrane region" description="Helical" evidence="1">
    <location>
        <begin position="129"/>
        <end position="150"/>
    </location>
</feature>
<accession>A0A1F4WMV5</accession>
<evidence type="ECO:0000313" key="2">
    <source>
        <dbReference type="EMBL" id="OGC70726.1"/>
    </source>
</evidence>
<keyword evidence="1" id="KW-0472">Membrane</keyword>
<feature type="transmembrane region" description="Helical" evidence="1">
    <location>
        <begin position="36"/>
        <end position="53"/>
    </location>
</feature>
<dbReference type="Proteomes" id="UP000179113">
    <property type="component" value="Unassembled WGS sequence"/>
</dbReference>
<comment type="caution">
    <text evidence="2">The sequence shown here is derived from an EMBL/GenBank/DDBJ whole genome shotgun (WGS) entry which is preliminary data.</text>
</comment>
<keyword evidence="1" id="KW-0812">Transmembrane</keyword>
<name>A0A1F4WMV5_UNCKA</name>